<dbReference type="Proteomes" id="UP000604046">
    <property type="component" value="Unassembled WGS sequence"/>
</dbReference>
<dbReference type="PANTHER" id="PTHR10098:SF108">
    <property type="entry name" value="TETRATRICOPEPTIDE REPEAT PROTEIN 28"/>
    <property type="match status" value="1"/>
</dbReference>
<sequence length="873" mass="93692">MASLRGDAGLVWARTCELAIQQKIEEALAVCTEVEEKSKRLGITVTQAAAATSRAVVGLCRSPDGQAFMESLRGLGATWGEASLLLTDASSNNLPDPGDSRWGEAVKVAKKALAQASPDVAQAISLAHRLGLAWTPTLQPRRATSQSSAPLGAADATSSPAKAMALKELGRMQEAGQAAMEAAKTYREKGNLEGEATSLLVKSAAFLGRDNMLALQAANHALKLFKELGHYVGQTASLHALAKAQLAKHSTDEALGRAAEALRLCRSLGDRLSEAQLVVTAASAALASGAGRKALGFLENAIPTARVLEDRLLEADLLCLVAKARAVCNEPGAAAAKEALAIYEALGLPERQLHALEALIEACKAKQNTLDATACGESLASIFRAASKRKEEAKVSVLLSRMHSDLGDLDPALAAAEAAISVFQAAEDVVGQAKAQTLSASIFLDRKDFDEALVAARKAAALFEQSGALDEESREGQLTCISTQAFALAQLGKFSEALQYLDEQLRRFRGTKDKRGEGRVLLISAQLLQAQGRLEQALSALATAAPMLAAAGDRSEAKAWHLSTQIYMERKDLSKALAATEMSALAYRKAGDKRGRAQIAALMAEIQFLLCGVEKAREGSLEEAKKASKEAVALFQDLREKSVELGYCLHCLANINLALHDFEAALRTAEEALDLFRTLREPMLETTALLMESAAYVGLQDFEQSRLRANEAKEIYEAAGAGKGADSVDEWLQSIEKYAKGELKIRNFHGFSMRRTYGTPVAAQREQRQSFKPPRRLGNINDIELMIADDSKTTRSTIIIYQGLEHRSGVASQTATKKVTAAELEAFGVSADKDLEYDVRWVHRHKSKNYSKGKRLQVSDEALLAASGRPVDA</sequence>
<dbReference type="SUPFAM" id="SSF48452">
    <property type="entry name" value="TPR-like"/>
    <property type="match status" value="3"/>
</dbReference>
<dbReference type="InterPro" id="IPR011990">
    <property type="entry name" value="TPR-like_helical_dom_sf"/>
</dbReference>
<organism evidence="2 3">
    <name type="scientific">Symbiodinium natans</name>
    <dbReference type="NCBI Taxonomy" id="878477"/>
    <lineage>
        <taxon>Eukaryota</taxon>
        <taxon>Sar</taxon>
        <taxon>Alveolata</taxon>
        <taxon>Dinophyceae</taxon>
        <taxon>Suessiales</taxon>
        <taxon>Symbiodiniaceae</taxon>
        <taxon>Symbiodinium</taxon>
    </lineage>
</organism>
<dbReference type="PANTHER" id="PTHR10098">
    <property type="entry name" value="RAPSYN-RELATED"/>
    <property type="match status" value="1"/>
</dbReference>
<keyword evidence="1" id="KW-0175">Coiled coil</keyword>
<comment type="caution">
    <text evidence="2">The sequence shown here is derived from an EMBL/GenBank/DDBJ whole genome shotgun (WGS) entry which is preliminary data.</text>
</comment>
<dbReference type="AlphaFoldDB" id="A0A812MWW4"/>
<dbReference type="InterPro" id="IPR019734">
    <property type="entry name" value="TPR_rpt"/>
</dbReference>
<evidence type="ECO:0000256" key="1">
    <source>
        <dbReference type="SAM" id="Coils"/>
    </source>
</evidence>
<dbReference type="SMART" id="SM00028">
    <property type="entry name" value="TPR"/>
    <property type="match status" value="5"/>
</dbReference>
<evidence type="ECO:0000313" key="2">
    <source>
        <dbReference type="EMBL" id="CAE7283677.1"/>
    </source>
</evidence>
<evidence type="ECO:0000313" key="3">
    <source>
        <dbReference type="Proteomes" id="UP000604046"/>
    </source>
</evidence>
<keyword evidence="3" id="KW-1185">Reference proteome</keyword>
<dbReference type="Gene3D" id="1.25.40.10">
    <property type="entry name" value="Tetratricopeptide repeat domain"/>
    <property type="match status" value="3"/>
</dbReference>
<protein>
    <submittedName>
        <fullName evidence="2">RPL35 protein</fullName>
    </submittedName>
</protein>
<dbReference type="OrthoDB" id="528635at2759"/>
<dbReference type="EMBL" id="CAJNDS010001835">
    <property type="protein sequence ID" value="CAE7283677.1"/>
    <property type="molecule type" value="Genomic_DNA"/>
</dbReference>
<gene>
    <name evidence="2" type="primary">RPL35</name>
    <name evidence="2" type="ORF">SNAT2548_LOCUS15035</name>
</gene>
<dbReference type="Pfam" id="PF25058">
    <property type="entry name" value="ARM_TT21"/>
    <property type="match status" value="1"/>
</dbReference>
<accession>A0A812MWW4</accession>
<feature type="coiled-coil region" evidence="1">
    <location>
        <begin position="621"/>
        <end position="672"/>
    </location>
</feature>
<name>A0A812MWW4_9DINO</name>
<proteinExistence type="predicted"/>
<reference evidence="2" key="1">
    <citation type="submission" date="2021-02" db="EMBL/GenBank/DDBJ databases">
        <authorList>
            <person name="Dougan E. K."/>
            <person name="Rhodes N."/>
            <person name="Thang M."/>
            <person name="Chan C."/>
        </authorList>
    </citation>
    <scope>NUCLEOTIDE SEQUENCE</scope>
</reference>